<dbReference type="Proteomes" id="UP000799437">
    <property type="component" value="Unassembled WGS sequence"/>
</dbReference>
<evidence type="ECO:0000313" key="2">
    <source>
        <dbReference type="EMBL" id="KAF2757417.1"/>
    </source>
</evidence>
<sequence>MWSTFASDSLMVHMNIWLILLTLLAVILYIVLHDRMSPPEYKPVADNGVFIKITPFPYSNNNNDTSKKQAPHLDITMILDSAALTTFPYALAIPVEENGIKLPTFDKNPIFAYDDKGNLPLHTHINTHASPPRREWFFLQRHPHGNIRFQLRVAAHDTNHTDPRTFPHLRYDAKGAFTGALNTFIPQPPSHQPFTWTLTFDLRNMPPNALAAWTWGEYHPALSPVLTTRGTPAAALNTVLAIGALHKYPPGVNAAESFGAYSTQHTPPANITQWTAELAAKTASFFHEPHRAYRLFFVRNPYRGGAGMCAFAQSLVLAYTDGMSGPDPGVTRDLVARRLVQSWLRLVETAADVRGSARWFNGGVGLYYGALLPCGFGMMSWSGVLVLLNRFAAAYYTSEAIAWTNDELTAAPASRETIHMQAEFRGFMYFVGLAYELRNTPNAPDLDSLMVQIVANERAGLHDHVQTWKNTVALYLGQKGWDGFEAMMDGAFMMPHPDSFAYLGMRCVRQDLYGFELGFAEECLDGSEEERVVYGLVVGSRAEKAGVRNGDVVVEHKSSTFRPLVEDYEARMVLRVRQGEKEVEIEYWPRSWEEVEAYQWILADAEKEMRKGPGQIVVGDA</sequence>
<dbReference type="OrthoDB" id="626167at2759"/>
<dbReference type="AlphaFoldDB" id="A0A6A6W770"/>
<name>A0A6A6W770_9PEZI</name>
<evidence type="ECO:0008006" key="4">
    <source>
        <dbReference type="Google" id="ProtNLM"/>
    </source>
</evidence>
<organism evidence="2 3">
    <name type="scientific">Pseudovirgaria hyperparasitica</name>
    <dbReference type="NCBI Taxonomy" id="470096"/>
    <lineage>
        <taxon>Eukaryota</taxon>
        <taxon>Fungi</taxon>
        <taxon>Dikarya</taxon>
        <taxon>Ascomycota</taxon>
        <taxon>Pezizomycotina</taxon>
        <taxon>Dothideomycetes</taxon>
        <taxon>Dothideomycetes incertae sedis</taxon>
        <taxon>Acrospermales</taxon>
        <taxon>Acrospermaceae</taxon>
        <taxon>Pseudovirgaria</taxon>
    </lineage>
</organism>
<keyword evidence="3" id="KW-1185">Reference proteome</keyword>
<reference evidence="2" key="1">
    <citation type="journal article" date="2020" name="Stud. Mycol.">
        <title>101 Dothideomycetes genomes: a test case for predicting lifestyles and emergence of pathogens.</title>
        <authorList>
            <person name="Haridas S."/>
            <person name="Albert R."/>
            <person name="Binder M."/>
            <person name="Bloem J."/>
            <person name="Labutti K."/>
            <person name="Salamov A."/>
            <person name="Andreopoulos B."/>
            <person name="Baker S."/>
            <person name="Barry K."/>
            <person name="Bills G."/>
            <person name="Bluhm B."/>
            <person name="Cannon C."/>
            <person name="Castanera R."/>
            <person name="Culley D."/>
            <person name="Daum C."/>
            <person name="Ezra D."/>
            <person name="Gonzalez J."/>
            <person name="Henrissat B."/>
            <person name="Kuo A."/>
            <person name="Liang C."/>
            <person name="Lipzen A."/>
            <person name="Lutzoni F."/>
            <person name="Magnuson J."/>
            <person name="Mondo S."/>
            <person name="Nolan M."/>
            <person name="Ohm R."/>
            <person name="Pangilinan J."/>
            <person name="Park H.-J."/>
            <person name="Ramirez L."/>
            <person name="Alfaro M."/>
            <person name="Sun H."/>
            <person name="Tritt A."/>
            <person name="Yoshinaga Y."/>
            <person name="Zwiers L.-H."/>
            <person name="Turgeon B."/>
            <person name="Goodwin S."/>
            <person name="Spatafora J."/>
            <person name="Crous P."/>
            <person name="Grigoriev I."/>
        </authorList>
    </citation>
    <scope>NUCLEOTIDE SEQUENCE</scope>
    <source>
        <strain evidence="2">CBS 121739</strain>
    </source>
</reference>
<dbReference type="RefSeq" id="XP_033599868.1">
    <property type="nucleotide sequence ID" value="XM_033744088.1"/>
</dbReference>
<proteinExistence type="predicted"/>
<evidence type="ECO:0000256" key="1">
    <source>
        <dbReference type="SAM" id="Phobius"/>
    </source>
</evidence>
<keyword evidence="1" id="KW-0472">Membrane</keyword>
<protein>
    <recommendedName>
        <fullName evidence="4">PDZ domain-containing protein</fullName>
    </recommendedName>
</protein>
<feature type="transmembrane region" description="Helical" evidence="1">
    <location>
        <begin position="366"/>
        <end position="388"/>
    </location>
</feature>
<accession>A0A6A6W770</accession>
<dbReference type="EMBL" id="ML996573">
    <property type="protein sequence ID" value="KAF2757417.1"/>
    <property type="molecule type" value="Genomic_DNA"/>
</dbReference>
<keyword evidence="1" id="KW-1133">Transmembrane helix</keyword>
<evidence type="ECO:0000313" key="3">
    <source>
        <dbReference type="Proteomes" id="UP000799437"/>
    </source>
</evidence>
<keyword evidence="1" id="KW-0812">Transmembrane</keyword>
<dbReference type="GeneID" id="54485142"/>
<feature type="transmembrane region" description="Helical" evidence="1">
    <location>
        <begin position="12"/>
        <end position="32"/>
    </location>
</feature>
<gene>
    <name evidence="2" type="ORF">EJ05DRAFT_476678</name>
</gene>